<evidence type="ECO:0000313" key="3">
    <source>
        <dbReference type="Proteomes" id="UP000601435"/>
    </source>
</evidence>
<dbReference type="AlphaFoldDB" id="A0A813C918"/>
<protein>
    <submittedName>
        <fullName evidence="2">MCA1 protein</fullName>
    </submittedName>
</protein>
<gene>
    <name evidence="2" type="primary">MCA1</name>
    <name evidence="2" type="ORF">SNEC2469_LOCUS33829</name>
</gene>
<name>A0A813C918_9DINO</name>
<evidence type="ECO:0000256" key="1">
    <source>
        <dbReference type="SAM" id="SignalP"/>
    </source>
</evidence>
<evidence type="ECO:0000313" key="2">
    <source>
        <dbReference type="EMBL" id="CAE7940279.1"/>
    </source>
</evidence>
<comment type="caution">
    <text evidence="2">The sequence shown here is derived from an EMBL/GenBank/DDBJ whole genome shotgun (WGS) entry which is preliminary data.</text>
</comment>
<organism evidence="2 3">
    <name type="scientific">Symbiodinium necroappetens</name>
    <dbReference type="NCBI Taxonomy" id="1628268"/>
    <lineage>
        <taxon>Eukaryota</taxon>
        <taxon>Sar</taxon>
        <taxon>Alveolata</taxon>
        <taxon>Dinophyceae</taxon>
        <taxon>Suessiales</taxon>
        <taxon>Symbiodiniaceae</taxon>
        <taxon>Symbiodinium</taxon>
    </lineage>
</organism>
<feature type="signal peptide" evidence="1">
    <location>
        <begin position="1"/>
        <end position="31"/>
    </location>
</feature>
<feature type="chain" id="PRO_5032289150" evidence="1">
    <location>
        <begin position="32"/>
        <end position="485"/>
    </location>
</feature>
<dbReference type="Proteomes" id="UP000601435">
    <property type="component" value="Unassembled WGS sequence"/>
</dbReference>
<accession>A0A813C918</accession>
<sequence length="485" mass="53639">MQHRAGACGRKRRPATLSEIFWICLSCSAAAECNPLYIVAELLSTSREHVTLWVWPCCSRSAGYSQGQSVEDAPFGRNWAAEVLQPPRPRRPRNTGALPNRLLGALALLRDPAELDGEGLGRAATAAAREGLDDEAWWAALTKRTKELSDSLAMHDVSLILNGMARSRRLDKQLVQALLPRICANLVYLTSAHLAMLASSVAKAEIHNAQFTNLLTRELKARLMEFHSSMELTMIINAVSKLRITDEDLFRRFVSHTQSRMGTEAFHVRDISVIVGALARVNCVDATTMSRFADGCVQTLPQATPLELARLMHACMSVSCHAPDLFTACVLQSREQANSMDPSGLSAAAYAFGQCFEVADVSHVRYLQKIFRHLRLAAVSSLPLFLPREIVSLLKTYARWQITFECGHLRKVAERMIATSSQFDLDSAVSGLHNLALLMQRNAMRSERTAALGAAWEACLQKQQEICCCLCGLQPEPMSSTWQPC</sequence>
<keyword evidence="1" id="KW-0732">Signal</keyword>
<reference evidence="2" key="1">
    <citation type="submission" date="2021-02" db="EMBL/GenBank/DDBJ databases">
        <authorList>
            <person name="Dougan E. K."/>
            <person name="Rhodes N."/>
            <person name="Thang M."/>
            <person name="Chan C."/>
        </authorList>
    </citation>
    <scope>NUCLEOTIDE SEQUENCE</scope>
</reference>
<dbReference type="OrthoDB" id="417325at2759"/>
<proteinExistence type="predicted"/>
<dbReference type="EMBL" id="CAJNJA010090918">
    <property type="protein sequence ID" value="CAE7940279.1"/>
    <property type="molecule type" value="Genomic_DNA"/>
</dbReference>
<keyword evidence="3" id="KW-1185">Reference proteome</keyword>